<evidence type="ECO:0000313" key="1">
    <source>
        <dbReference type="EMBL" id="MCE3049574.1"/>
    </source>
</evidence>
<dbReference type="EMBL" id="JACEIK010006989">
    <property type="protein sequence ID" value="MCE3049574.1"/>
    <property type="molecule type" value="Genomic_DNA"/>
</dbReference>
<organism evidence="1 2">
    <name type="scientific">Datura stramonium</name>
    <name type="common">Jimsonweed</name>
    <name type="synonym">Common thornapple</name>
    <dbReference type="NCBI Taxonomy" id="4076"/>
    <lineage>
        <taxon>Eukaryota</taxon>
        <taxon>Viridiplantae</taxon>
        <taxon>Streptophyta</taxon>
        <taxon>Embryophyta</taxon>
        <taxon>Tracheophyta</taxon>
        <taxon>Spermatophyta</taxon>
        <taxon>Magnoliopsida</taxon>
        <taxon>eudicotyledons</taxon>
        <taxon>Gunneridae</taxon>
        <taxon>Pentapetalae</taxon>
        <taxon>asterids</taxon>
        <taxon>lamiids</taxon>
        <taxon>Solanales</taxon>
        <taxon>Solanaceae</taxon>
        <taxon>Solanoideae</taxon>
        <taxon>Datureae</taxon>
        <taxon>Datura</taxon>
    </lineage>
</organism>
<reference evidence="1 2" key="1">
    <citation type="journal article" date="2021" name="BMC Genomics">
        <title>Datura genome reveals duplications of psychoactive alkaloid biosynthetic genes and high mutation rate following tissue culture.</title>
        <authorList>
            <person name="Rajewski A."/>
            <person name="Carter-House D."/>
            <person name="Stajich J."/>
            <person name="Litt A."/>
        </authorList>
    </citation>
    <scope>NUCLEOTIDE SEQUENCE [LARGE SCALE GENOMIC DNA]</scope>
    <source>
        <strain evidence="1">AR-01</strain>
    </source>
</reference>
<evidence type="ECO:0000313" key="2">
    <source>
        <dbReference type="Proteomes" id="UP000823775"/>
    </source>
</evidence>
<proteinExistence type="predicted"/>
<sequence>MEVQIEVSILIACIMDHLHINFGELIADQFKRRVKQQATTLPYPSLVSMLCVWDACPLFRPLDRTVRAESVIILATKTDKDAPAMKQAKSTRTGLHHHLQCLLTHRQPSSI</sequence>
<keyword evidence="2" id="KW-1185">Reference proteome</keyword>
<dbReference type="Proteomes" id="UP000823775">
    <property type="component" value="Unassembled WGS sequence"/>
</dbReference>
<accession>A0ABS8WHT6</accession>
<comment type="caution">
    <text evidence="1">The sequence shown here is derived from an EMBL/GenBank/DDBJ whole genome shotgun (WGS) entry which is preliminary data.</text>
</comment>
<protein>
    <submittedName>
        <fullName evidence="1">Uncharacterized protein</fullName>
    </submittedName>
</protein>
<gene>
    <name evidence="1" type="ORF">HAX54_045185</name>
</gene>
<name>A0ABS8WHT6_DATST</name>